<keyword evidence="3" id="KW-1185">Reference proteome</keyword>
<feature type="region of interest" description="Disordered" evidence="1">
    <location>
        <begin position="1"/>
        <end position="21"/>
    </location>
</feature>
<dbReference type="Gene3D" id="2.60.40.10">
    <property type="entry name" value="Immunoglobulins"/>
    <property type="match status" value="2"/>
</dbReference>
<organism evidence="2 3">
    <name type="scientific">Deinococcus aetherius</name>
    <dbReference type="NCBI Taxonomy" id="200252"/>
    <lineage>
        <taxon>Bacteria</taxon>
        <taxon>Thermotogati</taxon>
        <taxon>Deinococcota</taxon>
        <taxon>Deinococci</taxon>
        <taxon>Deinococcales</taxon>
        <taxon>Deinococcaceae</taxon>
        <taxon>Deinococcus</taxon>
    </lineage>
</organism>
<feature type="region of interest" description="Disordered" evidence="1">
    <location>
        <begin position="364"/>
        <end position="395"/>
    </location>
</feature>
<evidence type="ECO:0000313" key="3">
    <source>
        <dbReference type="Proteomes" id="UP001064971"/>
    </source>
</evidence>
<dbReference type="RefSeq" id="WP_264776687.1">
    <property type="nucleotide sequence ID" value="NZ_AP026560.1"/>
</dbReference>
<protein>
    <submittedName>
        <fullName evidence="2">Uncharacterized protein</fullName>
    </submittedName>
</protein>
<dbReference type="InterPro" id="IPR013783">
    <property type="entry name" value="Ig-like_fold"/>
</dbReference>
<evidence type="ECO:0000313" key="2">
    <source>
        <dbReference type="EMBL" id="BDP40884.1"/>
    </source>
</evidence>
<dbReference type="InterPro" id="IPR009282">
    <property type="entry name" value="DUF937"/>
</dbReference>
<name>A0ABN6RE23_9DEIO</name>
<dbReference type="EMBL" id="AP026560">
    <property type="protein sequence ID" value="BDP40884.1"/>
    <property type="molecule type" value="Genomic_DNA"/>
</dbReference>
<dbReference type="Proteomes" id="UP001064971">
    <property type="component" value="Chromosome"/>
</dbReference>
<proteinExistence type="predicted"/>
<evidence type="ECO:0000256" key="1">
    <source>
        <dbReference type="SAM" id="MobiDB-lite"/>
    </source>
</evidence>
<feature type="compositionally biased region" description="Pro residues" evidence="1">
    <location>
        <begin position="381"/>
        <end position="390"/>
    </location>
</feature>
<dbReference type="Pfam" id="PF06078">
    <property type="entry name" value="DUF937"/>
    <property type="match status" value="2"/>
</dbReference>
<accession>A0ABN6RE23</accession>
<gene>
    <name evidence="2" type="ORF">DAETH_08530</name>
</gene>
<sequence>MNGSEEWHTDFSPAEAGRLGREAGLGPAEAERVLREGLPLLRAALADHARTPEGERRIAEAVQNLPRFTSVEAALGGPGGAAALLRAGQLLGPALLGPRAEAIARRVTGTANPAAVGHLLHLALPLVLSLPGARGMLAGQPVEGTATDHVTPSADGARLVVSAVPGAPYLSDPAPGPQGPARGGLSAQDLIGGLRAELGGDTAARLGTLAGFGGASAARATLAALPVVLGAIARKGRSEAAAGVLLARGSDFERLMDAGGALNPHLLDDPARVAQIEGQGRGLLGPLLGNPDGVRARLGAALGGPGESAGRLLALLTPLVLGLLVRRARAGGLDARRLSALLGGLGPHLPALLPADLSGLGSLLNPDTGEASVSPETTAAPPRPAAPSPAPARRRRRGGPWWLIPVLLLLLGGGYFLWSRPAPTPALGAAGAVGEGITVSSPAPGADLPLGDLTLRGTGRPGDTLTVEDGGLEVASTRVGADSTWQVTLPEPTLGEHAYTVRGSGDTTSGELRVNVTAGVSSETTADPGESPEAPLATGPTAPPSEAFAIAEPALGAQLPAGSFTLRGSGTPGDSLQILEDDTSLGSVTVGGDGAWSLNVPSPSPGPHTYAVYAQDATELGRVDVTVDDFGALPAAGGCDREYTLSITDGQTVREPFRFGGAGQGEGYRVTVLRAGRVVGNQDILLDPSCGWSYQSRPGAGTVTYEVRPIGAPGAEPLSVVNLTVRP</sequence>
<feature type="region of interest" description="Disordered" evidence="1">
    <location>
        <begin position="521"/>
        <end position="543"/>
    </location>
</feature>
<reference evidence="2" key="1">
    <citation type="submission" date="2022-07" db="EMBL/GenBank/DDBJ databases">
        <title>Complete Genome Sequence of the Radioresistant Bacterium Deinococcus aetherius ST0316, Isolated from the Air Dust collected in Lower Stratosphere above Japan.</title>
        <authorList>
            <person name="Satoh K."/>
            <person name="Hagiwara K."/>
            <person name="Katsumata K."/>
            <person name="Kubo A."/>
            <person name="Yokobori S."/>
            <person name="Yamagishi A."/>
            <person name="Oono Y."/>
            <person name="Narumi I."/>
        </authorList>
    </citation>
    <scope>NUCLEOTIDE SEQUENCE</scope>
    <source>
        <strain evidence="2">ST0316</strain>
    </source>
</reference>